<feature type="region of interest" description="Disordered" evidence="1">
    <location>
        <begin position="1"/>
        <end position="21"/>
    </location>
</feature>
<feature type="compositionally biased region" description="Polar residues" evidence="1">
    <location>
        <begin position="232"/>
        <end position="243"/>
    </location>
</feature>
<proteinExistence type="predicted"/>
<feature type="region of interest" description="Disordered" evidence="1">
    <location>
        <begin position="425"/>
        <end position="468"/>
    </location>
</feature>
<feature type="compositionally biased region" description="Basic and acidic residues" evidence="1">
    <location>
        <begin position="166"/>
        <end position="175"/>
    </location>
</feature>
<feature type="compositionally biased region" description="Polar residues" evidence="1">
    <location>
        <begin position="194"/>
        <end position="203"/>
    </location>
</feature>
<name>A0A7J7IKY7_9RHOD</name>
<feature type="compositionally biased region" description="Low complexity" evidence="1">
    <location>
        <begin position="93"/>
        <end position="106"/>
    </location>
</feature>
<feature type="compositionally biased region" description="Basic and acidic residues" evidence="1">
    <location>
        <begin position="425"/>
        <end position="445"/>
    </location>
</feature>
<feature type="region of interest" description="Disordered" evidence="1">
    <location>
        <begin position="339"/>
        <end position="374"/>
    </location>
</feature>
<sequence>MNDTNDLEGNSEAGLDNAASVDMNLAQPDEREDPRTPFFHGDWHRADILESPCKNAGWTRRMRKRMHRWIQSMAVGRKRLFGPSANADEDVGGSASVGSPSPRSVSRSASIAQELWLADEPALLAVPRTTHGIDHDRSSGSGDDEHLNPCSSDRASDQLHVSPRVHRLDARDARQRGTGSRPSETDAMAVVQNAMVTSISNDASRGASPPVPSIVPPRKRDECSVRAHQDQAPPSTGCTSSLDLRTRLNGSDGKPNSEHPGGDRVTAAHSSAGVITEGTHEPNQTRDSTLITASRACTSKMRREEFGTAQRSPTMGVCVSSTGYEHDSFASDETRCALEEDAPEPDRTASAAVSRMHTRGHAAEPAATSPPSVVGGCVRKVVSSEFGPSAGETELHVPETEARVSSLRAPLPTQVLLGALVRAHTQRDEIDRERDQRSKPLKVIEETPQSSRQARAHHSSSSAGQTRVSGLRFHSSVSDALSETLWRAISESSPKVAFMLPVALPPFAVLAQLCHRCNAQKKTRVLIVLDDVPPNDLNVSFVQQFALEILAYLRAVFGTRTAVATSLVFDPKVSISVVLASSLTGLSTAYRAAHLGMVIVLLAGRMHWSKNPTESAACRGAARLDRWLESLSGPLTLMMPLLPEYTQAIQLPGSVQCGAISTHQRFSARAPGDRRRTHEFGRMQTINLQQSLNRPGTVQCPRREHSYSSRIHSMRLYTRTASDTVARRLTSLVILTQQMLFSSSSVMESICCRRWSEMLRPVLCQSRKS</sequence>
<dbReference type="EMBL" id="VWRR01000005">
    <property type="protein sequence ID" value="KAF6003792.1"/>
    <property type="molecule type" value="Genomic_DNA"/>
</dbReference>
<protein>
    <submittedName>
        <fullName evidence="2">Uncharacterized protein</fullName>
    </submittedName>
</protein>
<dbReference type="Proteomes" id="UP000530660">
    <property type="component" value="Unassembled WGS sequence"/>
</dbReference>
<feature type="region of interest" description="Disordered" evidence="1">
    <location>
        <begin position="131"/>
        <end position="267"/>
    </location>
</feature>
<evidence type="ECO:0000313" key="2">
    <source>
        <dbReference type="EMBL" id="KAF6003792.1"/>
    </source>
</evidence>
<comment type="caution">
    <text evidence="2">The sequence shown here is derived from an EMBL/GenBank/DDBJ whole genome shotgun (WGS) entry which is preliminary data.</text>
</comment>
<feature type="compositionally biased region" description="Basic and acidic residues" evidence="1">
    <location>
        <begin position="218"/>
        <end position="229"/>
    </location>
</feature>
<gene>
    <name evidence="2" type="ORF">F1559_001502</name>
</gene>
<accession>A0A7J7IKY7</accession>
<evidence type="ECO:0000313" key="3">
    <source>
        <dbReference type="Proteomes" id="UP000530660"/>
    </source>
</evidence>
<keyword evidence="3" id="KW-1185">Reference proteome</keyword>
<feature type="region of interest" description="Disordered" evidence="1">
    <location>
        <begin position="81"/>
        <end position="106"/>
    </location>
</feature>
<feature type="compositionally biased region" description="Basic and acidic residues" evidence="1">
    <location>
        <begin position="131"/>
        <end position="147"/>
    </location>
</feature>
<dbReference type="AlphaFoldDB" id="A0A7J7IKY7"/>
<reference evidence="2 3" key="1">
    <citation type="journal article" date="2020" name="J. Phycol.">
        <title>Comparative genome analysis reveals Cyanidiococcus gen. nov., a new extremophilic red algal genus sister to Cyanidioschyzon (Cyanidioschyzonaceae, Rhodophyta).</title>
        <authorList>
            <person name="Liu S.-L."/>
            <person name="Chiang Y.-R."/>
            <person name="Yoon H.S."/>
            <person name="Fu H.-Y."/>
        </authorList>
    </citation>
    <scope>NUCLEOTIDE SEQUENCE [LARGE SCALE GENOMIC DNA]</scope>
    <source>
        <strain evidence="2 3">THAL066</strain>
    </source>
</reference>
<dbReference type="OrthoDB" id="10684529at2759"/>
<organism evidence="2 3">
    <name type="scientific">Cyanidiococcus yangmingshanensis</name>
    <dbReference type="NCBI Taxonomy" id="2690220"/>
    <lineage>
        <taxon>Eukaryota</taxon>
        <taxon>Rhodophyta</taxon>
        <taxon>Bangiophyceae</taxon>
        <taxon>Cyanidiales</taxon>
        <taxon>Cyanidiaceae</taxon>
        <taxon>Cyanidiococcus</taxon>
    </lineage>
</organism>
<evidence type="ECO:0000256" key="1">
    <source>
        <dbReference type="SAM" id="MobiDB-lite"/>
    </source>
</evidence>